<keyword evidence="2" id="KW-1185">Reference proteome</keyword>
<evidence type="ECO:0000313" key="1">
    <source>
        <dbReference type="EMBL" id="KRX12827.1"/>
    </source>
</evidence>
<dbReference type="Proteomes" id="UP000054630">
    <property type="component" value="Unassembled WGS sequence"/>
</dbReference>
<sequence>MEQKKCENTDETKQNKRREEYQRHLVNYIFCLVNLVCQHSQRVCLYFSHSLCLRLQFSIFHSVRLELILRPENFPINSNRFLSLQYANEDPLKIALSLLNNGALVCLTCTASNSIVKRQTFALSRPWIEALRLDWKIN</sequence>
<proteinExistence type="predicted"/>
<accession>A0A0V0REC7</accession>
<dbReference type="OrthoDB" id="5920196at2759"/>
<comment type="caution">
    <text evidence="1">The sequence shown here is derived from an EMBL/GenBank/DDBJ whole genome shotgun (WGS) entry which is preliminary data.</text>
</comment>
<name>A0A0V0REC7_9BILA</name>
<protein>
    <submittedName>
        <fullName evidence="1">Uncharacterized protein</fullName>
    </submittedName>
</protein>
<dbReference type="AlphaFoldDB" id="A0A0V0REC7"/>
<gene>
    <name evidence="1" type="ORF">T07_5429</name>
</gene>
<reference evidence="1 2" key="1">
    <citation type="submission" date="2015-01" db="EMBL/GenBank/DDBJ databases">
        <title>Evolution of Trichinella species and genotypes.</title>
        <authorList>
            <person name="Korhonen P.K."/>
            <person name="Edoardo P."/>
            <person name="Giuseppe L.R."/>
            <person name="Gasser R.B."/>
        </authorList>
    </citation>
    <scope>NUCLEOTIDE SEQUENCE [LARGE SCALE GENOMIC DNA]</scope>
    <source>
        <strain evidence="1">ISS37</strain>
    </source>
</reference>
<dbReference type="EMBL" id="JYDL01000262">
    <property type="protein sequence ID" value="KRX12827.1"/>
    <property type="molecule type" value="Genomic_DNA"/>
</dbReference>
<organism evidence="1 2">
    <name type="scientific">Trichinella nelsoni</name>
    <dbReference type="NCBI Taxonomy" id="6336"/>
    <lineage>
        <taxon>Eukaryota</taxon>
        <taxon>Metazoa</taxon>
        <taxon>Ecdysozoa</taxon>
        <taxon>Nematoda</taxon>
        <taxon>Enoplea</taxon>
        <taxon>Dorylaimia</taxon>
        <taxon>Trichinellida</taxon>
        <taxon>Trichinellidae</taxon>
        <taxon>Trichinella</taxon>
    </lineage>
</organism>
<evidence type="ECO:0000313" key="2">
    <source>
        <dbReference type="Proteomes" id="UP000054630"/>
    </source>
</evidence>